<feature type="domain" description="Putative zinc ribbon" evidence="1">
    <location>
        <begin position="15"/>
        <end position="93"/>
    </location>
</feature>
<sequence>MKKIIRQIRLEAKRCQSCGMPLQFDPHDGGSEADGTPSTRYCSYCYAHGQFREPALTLEAMQQRVRQLMRERHAPWYVRAYMAHRIPTLARWRGCARNKAQSGN</sequence>
<comment type="caution">
    <text evidence="2">The sequence shown here is derived from an EMBL/GenBank/DDBJ whole genome shotgun (WGS) entry which is preliminary data.</text>
</comment>
<protein>
    <recommendedName>
        <fullName evidence="1">Putative zinc ribbon domain-containing protein</fullName>
    </recommendedName>
</protein>
<dbReference type="Pfam" id="PF12674">
    <property type="entry name" value="Zn_ribbon_2"/>
    <property type="match status" value="1"/>
</dbReference>
<organism evidence="2">
    <name type="scientific">Acidithiobacillus sulfuriphilus</name>
    <dbReference type="NCBI Taxonomy" id="1867749"/>
    <lineage>
        <taxon>Bacteria</taxon>
        <taxon>Pseudomonadati</taxon>
        <taxon>Pseudomonadota</taxon>
        <taxon>Acidithiobacillia</taxon>
        <taxon>Acidithiobacillales</taxon>
        <taxon>Acidithiobacillaceae</taxon>
        <taxon>Acidithiobacillus</taxon>
    </lineage>
</organism>
<reference evidence="2" key="1">
    <citation type="submission" date="2018-10" db="EMBL/GenBank/DDBJ databases">
        <title>Acidithiobacillus sulfuriphilus sp. nov.: an extremely acidophilic sulfur-oxidizing chemolithotroph isolated from a neutral pH environment.</title>
        <authorList>
            <person name="Falagan C."/>
            <person name="Moya-Beltran A."/>
            <person name="Quatrini R."/>
            <person name="Johnson D.B."/>
        </authorList>
    </citation>
    <scope>NUCLEOTIDE SEQUENCE [LARGE SCALE GENOMIC DNA]</scope>
    <source>
        <strain evidence="2">CJ-2</strain>
    </source>
</reference>
<dbReference type="InterPro" id="IPR025868">
    <property type="entry name" value="Zn_ribbon_dom_put"/>
</dbReference>
<proteinExistence type="predicted"/>
<evidence type="ECO:0000259" key="1">
    <source>
        <dbReference type="Pfam" id="PF12674"/>
    </source>
</evidence>
<dbReference type="OrthoDB" id="9801008at2"/>
<dbReference type="RefSeq" id="WP_123101826.1">
    <property type="nucleotide sequence ID" value="NZ_CP127527.1"/>
</dbReference>
<dbReference type="EMBL" id="RIZI01000110">
    <property type="protein sequence ID" value="RNF69434.1"/>
    <property type="molecule type" value="Genomic_DNA"/>
</dbReference>
<accession>A0A3M8RQQ0</accession>
<gene>
    <name evidence="2" type="ORF">EC580_02305</name>
</gene>
<evidence type="ECO:0000313" key="2">
    <source>
        <dbReference type="EMBL" id="RNF69434.1"/>
    </source>
</evidence>
<name>A0A3M8RQQ0_9PROT</name>
<dbReference type="AlphaFoldDB" id="A0A3M8RQQ0"/>